<name>A0A675B349_ANODA</name>
<dbReference type="InterPro" id="IPR013087">
    <property type="entry name" value="Znf_C2H2_type"/>
</dbReference>
<dbReference type="PROSITE" id="PS00028">
    <property type="entry name" value="ZINC_FINGER_C2H2_1"/>
    <property type="match status" value="1"/>
</dbReference>
<dbReference type="VEuPathDB" id="VectorBase:ADAC100498"/>
<evidence type="ECO:0000313" key="4">
    <source>
        <dbReference type="Proteomes" id="UP000000673"/>
    </source>
</evidence>
<dbReference type="EnsemblMetazoa" id="ADAC100498-RA">
    <property type="protein sequence ID" value="ADAC100498-PA"/>
    <property type="gene ID" value="ADAC100498"/>
</dbReference>
<accession>A0A675B349</accession>
<evidence type="ECO:0000313" key="3">
    <source>
        <dbReference type="EnsemblMetazoa" id="ADAC100498-PA"/>
    </source>
</evidence>
<dbReference type="Gene3D" id="3.30.160.60">
    <property type="entry name" value="Classic Zinc Finger"/>
    <property type="match status" value="1"/>
</dbReference>
<evidence type="ECO:0000259" key="2">
    <source>
        <dbReference type="PROSITE" id="PS50157"/>
    </source>
</evidence>
<dbReference type="SUPFAM" id="SSF57667">
    <property type="entry name" value="beta-beta-alpha zinc fingers"/>
    <property type="match status" value="1"/>
</dbReference>
<protein>
    <recommendedName>
        <fullName evidence="2">C2H2-type domain-containing protein</fullName>
    </recommendedName>
</protein>
<dbReference type="InterPro" id="IPR039970">
    <property type="entry name" value="TF_Grauzone"/>
</dbReference>
<feature type="domain" description="C2H2-type" evidence="2">
    <location>
        <begin position="230"/>
        <end position="257"/>
    </location>
</feature>
<dbReference type="PANTHER" id="PTHR23225">
    <property type="entry name" value="ZINC FINGER PROTEIN"/>
    <property type="match status" value="1"/>
</dbReference>
<feature type="compositionally biased region" description="Polar residues" evidence="1">
    <location>
        <begin position="138"/>
        <end position="163"/>
    </location>
</feature>
<dbReference type="PROSITE" id="PS50157">
    <property type="entry name" value="ZINC_FINGER_C2H2_2"/>
    <property type="match status" value="2"/>
</dbReference>
<organism evidence="3 4">
    <name type="scientific">Anopheles darlingi</name>
    <name type="common">Mosquito</name>
    <dbReference type="NCBI Taxonomy" id="43151"/>
    <lineage>
        <taxon>Eukaryota</taxon>
        <taxon>Metazoa</taxon>
        <taxon>Ecdysozoa</taxon>
        <taxon>Arthropoda</taxon>
        <taxon>Hexapoda</taxon>
        <taxon>Insecta</taxon>
        <taxon>Pterygota</taxon>
        <taxon>Neoptera</taxon>
        <taxon>Endopterygota</taxon>
        <taxon>Diptera</taxon>
        <taxon>Nematocera</taxon>
        <taxon>Culicoidea</taxon>
        <taxon>Culicidae</taxon>
        <taxon>Anophelinae</taxon>
        <taxon>Anopheles</taxon>
    </lineage>
</organism>
<keyword evidence="4" id="KW-1185">Reference proteome</keyword>
<proteinExistence type="predicted"/>
<dbReference type="AlphaFoldDB" id="A0A675B349"/>
<sequence>MAECSFCGGTCSDYSTLANNYLYRSVVQKHFGFEDRLDQLSMCSLCWRKVHDFDVFYNEVKQRECIRQIMSRSPLPLAAELLQDEVVVEMDGKDADDGGPQNMPPHKDGSEEQPLAAEALHAKPKKHRRRRMTLRSAAGSTSVESQRNSTSPETITTRPATSSIRAKDVAEHFSLRCRVCDRDFDKFKSLQEHSSTMHDVPAYLECCDRQFNNITTIREHILFHRDPTAFRCNECKRMFSCIRYLNQHKCRTSGKKWDLCEKDKKRQTIG</sequence>
<reference evidence="3" key="2">
    <citation type="submission" date="2020-03" db="UniProtKB">
        <authorList>
            <consortium name="EnsemblMetazoa"/>
        </authorList>
    </citation>
    <scope>IDENTIFICATION</scope>
</reference>
<feature type="compositionally biased region" description="Basic residues" evidence="1">
    <location>
        <begin position="122"/>
        <end position="133"/>
    </location>
</feature>
<feature type="region of interest" description="Disordered" evidence="1">
    <location>
        <begin position="91"/>
        <end position="163"/>
    </location>
</feature>
<dbReference type="Proteomes" id="UP000000673">
    <property type="component" value="Unassembled WGS sequence"/>
</dbReference>
<dbReference type="GO" id="GO:0003700">
    <property type="term" value="F:DNA-binding transcription factor activity"/>
    <property type="evidence" value="ECO:0007669"/>
    <property type="project" value="InterPro"/>
</dbReference>
<dbReference type="PANTHER" id="PTHR23225:SF2">
    <property type="entry name" value="AT09679P-RELATED"/>
    <property type="match status" value="1"/>
</dbReference>
<dbReference type="VEuPathDB" id="VectorBase:ADAR2_005590"/>
<reference evidence="4" key="1">
    <citation type="journal article" date="2010" name="BMC Genomics">
        <title>Combination of measures distinguishes pre-miRNAs from other stem-loops in the genome of the newly sequenced Anopheles darlingi.</title>
        <authorList>
            <person name="Mendes N.D."/>
            <person name="Freitas A.T."/>
            <person name="Vasconcelos A.T."/>
            <person name="Sagot M.F."/>
        </authorList>
    </citation>
    <scope>NUCLEOTIDE SEQUENCE</scope>
</reference>
<dbReference type="InterPro" id="IPR036236">
    <property type="entry name" value="Znf_C2H2_sf"/>
</dbReference>
<feature type="domain" description="C2H2-type" evidence="2">
    <location>
        <begin position="175"/>
        <end position="198"/>
    </location>
</feature>
<evidence type="ECO:0000256" key="1">
    <source>
        <dbReference type="SAM" id="MobiDB-lite"/>
    </source>
</evidence>